<dbReference type="InterPro" id="IPR055140">
    <property type="entry name" value="Thiolase_C_2"/>
</dbReference>
<accession>A0A2G8TJJ8</accession>
<evidence type="ECO:0000313" key="2">
    <source>
        <dbReference type="EMBL" id="PIL45788.1"/>
    </source>
</evidence>
<dbReference type="EMBL" id="PDOC01000003">
    <property type="protein sequence ID" value="PIL45788.1"/>
    <property type="molecule type" value="Genomic_DNA"/>
</dbReference>
<proteinExistence type="predicted"/>
<evidence type="ECO:0000313" key="3">
    <source>
        <dbReference type="Proteomes" id="UP000230390"/>
    </source>
</evidence>
<dbReference type="GO" id="GO:0003988">
    <property type="term" value="F:acetyl-CoA C-acyltransferase activity"/>
    <property type="evidence" value="ECO:0007669"/>
    <property type="project" value="UniProtKB-ARBA"/>
</dbReference>
<reference evidence="2 3" key="1">
    <citation type="submission" date="2017-10" db="EMBL/GenBank/DDBJ databases">
        <title>Massilia psychrophilum sp. nov., a novel purple-pigmented bacterium isolated from Tianshan glacier, Xinjiang Municipality, China.</title>
        <authorList>
            <person name="Wang H."/>
        </authorList>
    </citation>
    <scope>NUCLEOTIDE SEQUENCE [LARGE SCALE GENOMIC DNA]</scope>
    <source>
        <strain evidence="2 3">JCM 30074</strain>
    </source>
</reference>
<dbReference type="InterPro" id="IPR016039">
    <property type="entry name" value="Thiolase-like"/>
</dbReference>
<dbReference type="RefSeq" id="WP_099787699.1">
    <property type="nucleotide sequence ID" value="NZ_JBHLYV010000029.1"/>
</dbReference>
<comment type="caution">
    <text evidence="2">The sequence shown here is derived from an EMBL/GenBank/DDBJ whole genome shotgun (WGS) entry which is preliminary data.</text>
</comment>
<name>A0A2G8TJJ8_9BURK</name>
<dbReference type="AlphaFoldDB" id="A0A2G8TJJ8"/>
<dbReference type="CDD" id="cd00829">
    <property type="entry name" value="SCP-x_thiolase"/>
    <property type="match status" value="1"/>
</dbReference>
<evidence type="ECO:0000259" key="1">
    <source>
        <dbReference type="Pfam" id="PF22691"/>
    </source>
</evidence>
<dbReference type="PANTHER" id="PTHR42870:SF1">
    <property type="entry name" value="NON-SPECIFIC LIPID-TRANSFER PROTEIN-LIKE 2"/>
    <property type="match status" value="1"/>
</dbReference>
<dbReference type="InterPro" id="IPR002155">
    <property type="entry name" value="Thiolase"/>
</dbReference>
<dbReference type="OrthoDB" id="9790314at2"/>
<sequence>MSRRQSYEGVAVTVPVTVPYERYSTRGAHWFLGQAMQALVRESGIPKDQIDGLTVSSFSLVPDTAVGVTQHLGLSPRWLDHIPTGGASGVMALRRAARAVQAGDADVVACIAGDTNHVDSFRATLGSFSDFARDASYPYGAGGPNSIFAFITSNYMRTYGATREDFGRIAVDQRSNALLNPNALFKKPLTLEEYMAARSIADPIHLFDCVMPCAGAEGFLVMSEERARDLGLPHVVVRGAIERHNAFAADPIMTRGGWQVDRADLYAQAGVGPQDIDLIQTYDDYPVIVMMQFEDLGFCEKGEGADFVRRHGMTHAGSFPNNTSGGQLSAGQAGAAGGFIGMTETIRQLTGQAGARGVADAQLGMVCGFGMVTYDRCLCTGAVILGRSQ</sequence>
<keyword evidence="3" id="KW-1185">Reference proteome</keyword>
<dbReference type="PIRSF" id="PIRSF000429">
    <property type="entry name" value="Ac-CoA_Ac_transf"/>
    <property type="match status" value="1"/>
</dbReference>
<keyword evidence="2" id="KW-0808">Transferase</keyword>
<dbReference type="Gene3D" id="3.40.47.10">
    <property type="match status" value="1"/>
</dbReference>
<dbReference type="Proteomes" id="UP000230390">
    <property type="component" value="Unassembled WGS sequence"/>
</dbReference>
<dbReference type="PANTHER" id="PTHR42870">
    <property type="entry name" value="ACETYL-COA C-ACETYLTRANSFERASE"/>
    <property type="match status" value="1"/>
</dbReference>
<feature type="domain" description="Thiolase C-terminal" evidence="1">
    <location>
        <begin position="243"/>
        <end position="375"/>
    </location>
</feature>
<organism evidence="2 3">
    <name type="scientific">Massilia eurypsychrophila</name>
    <dbReference type="NCBI Taxonomy" id="1485217"/>
    <lineage>
        <taxon>Bacteria</taxon>
        <taxon>Pseudomonadati</taxon>
        <taxon>Pseudomonadota</taxon>
        <taxon>Betaproteobacteria</taxon>
        <taxon>Burkholderiales</taxon>
        <taxon>Oxalobacteraceae</taxon>
        <taxon>Telluria group</taxon>
        <taxon>Massilia</taxon>
    </lineage>
</organism>
<protein>
    <submittedName>
        <fullName evidence="2">Acetyl-CoA acetyltransferase</fullName>
    </submittedName>
</protein>
<dbReference type="Pfam" id="PF22691">
    <property type="entry name" value="Thiolase_C_1"/>
    <property type="match status" value="1"/>
</dbReference>
<gene>
    <name evidence="2" type="ORF">CR105_06905</name>
</gene>
<dbReference type="SUPFAM" id="SSF53901">
    <property type="entry name" value="Thiolase-like"/>
    <property type="match status" value="1"/>
</dbReference>